<dbReference type="Proteomes" id="UP000682802">
    <property type="component" value="Chromosome 1"/>
</dbReference>
<protein>
    <recommendedName>
        <fullName evidence="3">ATPase</fullName>
    </recommendedName>
</protein>
<reference evidence="1 2" key="1">
    <citation type="submission" date="2021-05" db="EMBL/GenBank/DDBJ databases">
        <title>Comparative genomic studies on the polysaccharide-degrading batcterial strains of the Flammeovirga genus.</title>
        <authorList>
            <person name="Zewei F."/>
            <person name="Zheng Z."/>
            <person name="Yu L."/>
            <person name="Ruyue G."/>
            <person name="Yanhong M."/>
            <person name="Yuanyuan C."/>
            <person name="Jingyan G."/>
            <person name="Wenjun H."/>
        </authorList>
    </citation>
    <scope>NUCLEOTIDE SEQUENCE [LARGE SCALE GENOMIC DNA]</scope>
    <source>
        <strain evidence="1 2">YS10</strain>
    </source>
</reference>
<name>A0ABX8GRC3_9BACT</name>
<evidence type="ECO:0000313" key="1">
    <source>
        <dbReference type="EMBL" id="QWG05858.1"/>
    </source>
</evidence>
<sequence length="286" mass="32141">MYHLIADSGSTKTDWTLIDIEAKEIIYTFTSKGYNPFFWNQTELIEAFHKDKKQISTIYPSSSINNLYFYGAGCGTKEQQSYLKSLLKKVFSTVKISVKGDLLGAARSLLGKENGIAGILGTGANSCLYRNGKIIDQPVSLGYLLSDFGSGATIGLEFLKLLLTNQLSIITTNNFIDQFNLSTEDILQKLYKEEAPNKFCASFAPFIKQYVEIDKVIFEMVTLQFQKYIEYYILPLKHNKHTNIELTGSIAYHFSPIIKDVFSMNNLSINKIVSAPSAGLIDFHLK</sequence>
<gene>
    <name evidence="1" type="ORF">KM029_10785</name>
</gene>
<dbReference type="RefSeq" id="WP_144073286.1">
    <property type="nucleotide sequence ID" value="NZ_CP076128.1"/>
</dbReference>
<dbReference type="EMBL" id="CP076128">
    <property type="protein sequence ID" value="QWG05858.1"/>
    <property type="molecule type" value="Genomic_DNA"/>
</dbReference>
<organism evidence="1 2">
    <name type="scientific">Flammeovirga kamogawensis</name>
    <dbReference type="NCBI Taxonomy" id="373891"/>
    <lineage>
        <taxon>Bacteria</taxon>
        <taxon>Pseudomonadati</taxon>
        <taxon>Bacteroidota</taxon>
        <taxon>Cytophagia</taxon>
        <taxon>Cytophagales</taxon>
        <taxon>Flammeovirgaceae</taxon>
        <taxon>Flammeovirga</taxon>
    </lineage>
</organism>
<keyword evidence="2" id="KW-1185">Reference proteome</keyword>
<dbReference type="InterPro" id="IPR052519">
    <property type="entry name" value="Euk-type_GlcNAc_Kinase"/>
</dbReference>
<dbReference type="SUPFAM" id="SSF53067">
    <property type="entry name" value="Actin-like ATPase domain"/>
    <property type="match status" value="2"/>
</dbReference>
<dbReference type="PANTHER" id="PTHR43190">
    <property type="entry name" value="N-ACETYL-D-GLUCOSAMINE KINASE"/>
    <property type="match status" value="1"/>
</dbReference>
<dbReference type="Gene3D" id="1.10.720.160">
    <property type="match status" value="1"/>
</dbReference>
<dbReference type="CDD" id="cd24079">
    <property type="entry name" value="ASKHA_NBD_PG1100-like"/>
    <property type="match status" value="1"/>
</dbReference>
<dbReference type="PANTHER" id="PTHR43190:SF3">
    <property type="entry name" value="N-ACETYL-D-GLUCOSAMINE KINASE"/>
    <property type="match status" value="1"/>
</dbReference>
<proteinExistence type="predicted"/>
<dbReference type="InterPro" id="IPR043129">
    <property type="entry name" value="ATPase_NBD"/>
</dbReference>
<dbReference type="Gene3D" id="3.30.420.40">
    <property type="match status" value="2"/>
</dbReference>
<evidence type="ECO:0000313" key="2">
    <source>
        <dbReference type="Proteomes" id="UP000682802"/>
    </source>
</evidence>
<accession>A0ABX8GRC3</accession>
<evidence type="ECO:0008006" key="3">
    <source>
        <dbReference type="Google" id="ProtNLM"/>
    </source>
</evidence>